<organism evidence="3 4">
    <name type="scientific">Methylobacterium crusticola</name>
    <dbReference type="NCBI Taxonomy" id="1697972"/>
    <lineage>
        <taxon>Bacteria</taxon>
        <taxon>Pseudomonadati</taxon>
        <taxon>Pseudomonadota</taxon>
        <taxon>Alphaproteobacteria</taxon>
        <taxon>Hyphomicrobiales</taxon>
        <taxon>Methylobacteriaceae</taxon>
        <taxon>Methylobacterium</taxon>
    </lineage>
</organism>
<accession>A0ABQ4R9B5</accession>
<feature type="transmembrane region" description="Helical" evidence="2">
    <location>
        <begin position="32"/>
        <end position="55"/>
    </location>
</feature>
<feature type="transmembrane region" description="Helical" evidence="2">
    <location>
        <begin position="7"/>
        <end position="26"/>
    </location>
</feature>
<reference evidence="3" key="1">
    <citation type="journal article" date="2021" name="Front. Microbiol.">
        <title>Comprehensive Comparative Genomics and Phenotyping of Methylobacterium Species.</title>
        <authorList>
            <person name="Alessa O."/>
            <person name="Ogura Y."/>
            <person name="Fujitani Y."/>
            <person name="Takami H."/>
            <person name="Hayashi T."/>
            <person name="Sahin N."/>
            <person name="Tani A."/>
        </authorList>
    </citation>
    <scope>NUCLEOTIDE SEQUENCE</scope>
    <source>
        <strain evidence="3">KCTC 52305</strain>
    </source>
</reference>
<feature type="compositionally biased region" description="Basic and acidic residues" evidence="1">
    <location>
        <begin position="98"/>
        <end position="107"/>
    </location>
</feature>
<keyword evidence="2" id="KW-1133">Transmembrane helix</keyword>
<dbReference type="EMBL" id="BPQH01000042">
    <property type="protein sequence ID" value="GJD53936.1"/>
    <property type="molecule type" value="Genomic_DNA"/>
</dbReference>
<protein>
    <submittedName>
        <fullName evidence="3">Uncharacterized protein</fullName>
    </submittedName>
</protein>
<comment type="caution">
    <text evidence="3">The sequence shown here is derived from an EMBL/GenBank/DDBJ whole genome shotgun (WGS) entry which is preliminary data.</text>
</comment>
<evidence type="ECO:0000256" key="1">
    <source>
        <dbReference type="SAM" id="MobiDB-lite"/>
    </source>
</evidence>
<evidence type="ECO:0000313" key="4">
    <source>
        <dbReference type="Proteomes" id="UP001055167"/>
    </source>
</evidence>
<feature type="region of interest" description="Disordered" evidence="1">
    <location>
        <begin position="81"/>
        <end position="107"/>
    </location>
</feature>
<keyword evidence="2" id="KW-0812">Transmembrane</keyword>
<proteinExistence type="predicted"/>
<reference evidence="3" key="2">
    <citation type="submission" date="2021-08" db="EMBL/GenBank/DDBJ databases">
        <authorList>
            <person name="Tani A."/>
            <person name="Ola A."/>
            <person name="Ogura Y."/>
            <person name="Katsura K."/>
            <person name="Hayashi T."/>
        </authorList>
    </citation>
    <scope>NUCLEOTIDE SEQUENCE</scope>
    <source>
        <strain evidence="3">KCTC 52305</strain>
    </source>
</reference>
<dbReference type="Proteomes" id="UP001055167">
    <property type="component" value="Unassembled WGS sequence"/>
</dbReference>
<keyword evidence="4" id="KW-1185">Reference proteome</keyword>
<name>A0ABQ4R9B5_9HYPH</name>
<evidence type="ECO:0000313" key="3">
    <source>
        <dbReference type="EMBL" id="GJD53936.1"/>
    </source>
</evidence>
<sequence>MARETTVFFVFAATISGGMAAGAWVLQYGGLWAASAALLAGGASALQAVLVLHALRRREQEAAPTLDEQADEAVAKLRAVARQGGSPGRTCAPRRGKAAKDRSRAVP</sequence>
<evidence type="ECO:0000256" key="2">
    <source>
        <dbReference type="SAM" id="Phobius"/>
    </source>
</evidence>
<gene>
    <name evidence="3" type="ORF">OPKNFCMD_6715</name>
</gene>
<keyword evidence="2" id="KW-0472">Membrane</keyword>